<keyword evidence="3" id="KW-1185">Reference proteome</keyword>
<organism evidence="2 3">
    <name type="scientific">Neotamlana laminarinivorans</name>
    <dbReference type="NCBI Taxonomy" id="2883124"/>
    <lineage>
        <taxon>Bacteria</taxon>
        <taxon>Pseudomonadati</taxon>
        <taxon>Bacteroidota</taxon>
        <taxon>Flavobacteriia</taxon>
        <taxon>Flavobacteriales</taxon>
        <taxon>Flavobacteriaceae</taxon>
        <taxon>Neotamlana</taxon>
    </lineage>
</organism>
<dbReference type="PROSITE" id="PS51352">
    <property type="entry name" value="THIOREDOXIN_2"/>
    <property type="match status" value="1"/>
</dbReference>
<reference evidence="2" key="1">
    <citation type="submission" date="2021-10" db="EMBL/GenBank/DDBJ databases">
        <title>Tamlana sargassums sp. nov., and Tamlana laminarinivorans sp. nov., two new bacteria isolated from the brown alga.</title>
        <authorList>
            <person name="Li J."/>
        </authorList>
    </citation>
    <scope>NUCLEOTIDE SEQUENCE</scope>
    <source>
        <strain evidence="2">PT2-4</strain>
    </source>
</reference>
<evidence type="ECO:0000313" key="2">
    <source>
        <dbReference type="EMBL" id="MCB4797954.1"/>
    </source>
</evidence>
<feature type="domain" description="Thioredoxin" evidence="1">
    <location>
        <begin position="331"/>
        <end position="471"/>
    </location>
</feature>
<protein>
    <recommendedName>
        <fullName evidence="1">Thioredoxin domain-containing protein</fullName>
    </recommendedName>
</protein>
<name>A0A9X1L2T7_9FLAO</name>
<gene>
    <name evidence="2" type="ORF">LG649_03805</name>
</gene>
<comment type="caution">
    <text evidence="2">The sequence shown here is derived from an EMBL/GenBank/DDBJ whole genome shotgun (WGS) entry which is preliminary data.</text>
</comment>
<evidence type="ECO:0000259" key="1">
    <source>
        <dbReference type="PROSITE" id="PS51352"/>
    </source>
</evidence>
<dbReference type="InterPro" id="IPR036249">
    <property type="entry name" value="Thioredoxin-like_sf"/>
</dbReference>
<dbReference type="Proteomes" id="UP001139199">
    <property type="component" value="Unassembled WGS sequence"/>
</dbReference>
<proteinExistence type="predicted"/>
<dbReference type="PROSITE" id="PS51257">
    <property type="entry name" value="PROKAR_LIPOPROTEIN"/>
    <property type="match status" value="1"/>
</dbReference>
<dbReference type="AlphaFoldDB" id="A0A9X1L2T7"/>
<dbReference type="EMBL" id="JAJAPW010000001">
    <property type="protein sequence ID" value="MCB4797954.1"/>
    <property type="molecule type" value="Genomic_DNA"/>
</dbReference>
<dbReference type="Gene3D" id="3.40.30.10">
    <property type="entry name" value="Glutaredoxin"/>
    <property type="match status" value="1"/>
</dbReference>
<dbReference type="SUPFAM" id="SSF52833">
    <property type="entry name" value="Thioredoxin-like"/>
    <property type="match status" value="1"/>
</dbReference>
<dbReference type="InterPro" id="IPR013766">
    <property type="entry name" value="Thioredoxin_domain"/>
</dbReference>
<dbReference type="RefSeq" id="WP_226541049.1">
    <property type="nucleotide sequence ID" value="NZ_JAJAPW010000001.1"/>
</dbReference>
<accession>A0A9X1L2T7</accession>
<evidence type="ECO:0000313" key="3">
    <source>
        <dbReference type="Proteomes" id="UP001139199"/>
    </source>
</evidence>
<sequence length="471" mass="55640">MKWLVPLTFITLSFLSCKNDSKEENYAYVGGEIINPMTNFVVLTKDKVIIDTVKLDSKNRFLYKVNNLNPGFYTFRHGGEFQNMLLEPKDSLLLRLNTLEFDESLVFSGIGNKKNNYFIDCFLDHEKQEKYIFKICQLKPENYLKHIDSLNEIKINKLEKFNKKYKPTELFNKIAKANINFDYYTNKEVYPFIHYGRNKKAILESLPEDFYDYRKNIDYNDTFFSKYQNYNVFLRKNISNISLNIHYSHSDDKNFKRKSLCYNLDKLNLIDSLVTNTSIKDDLLYYFTMDYVSKNQDIEDNKVVLNSYLAKSKDDKGKEVIERIIASIDRLKTGKKLPDFNVLDYGENNYNVASLINNNTVISFWSQSYYKHFKDSHKRIKELQKKYPEINFVRINTDNLSATRSKKLLKNHNYSFKNEYTLENPLSAKETLAIYPVTKTFIVDKNNNIVSSNSNLFSLRFEKELLGLINK</sequence>